<dbReference type="AlphaFoldDB" id="A0A844H2M5"/>
<feature type="compositionally biased region" description="Basic and acidic residues" evidence="1">
    <location>
        <begin position="171"/>
        <end position="235"/>
    </location>
</feature>
<sequence length="299" mass="31034">MSRNFAASVAALALLAGLSAPVLAQDAPAAPAEQAQTLALPQVLRDAGLRDFDIRPTRHGSRVAGKLADGTELGGFMDDKGALRGVRVEGDAVLPATLIEQLVPGPVREQPLFAELAKVKAVFLGPEGVMVAGLDAKDLPVRAGFATDGTLMRFERGGPRERLMGPMGGPGDHRDKDDKEPRGHGMRDRGPQDHGPRGHGPDGKGHGPKGHGPEGHGRDGKGPDGMRPMGGDDRGAPAVPGTAPTPEEVRASLADAGYTEVGQILQQGPVTVAQATNPEGEPVLVEIGIDGQVLRELNR</sequence>
<dbReference type="RefSeq" id="WP_155064723.1">
    <property type="nucleotide sequence ID" value="NZ_WMIF01000014.1"/>
</dbReference>
<evidence type="ECO:0000256" key="2">
    <source>
        <dbReference type="SAM" id="SignalP"/>
    </source>
</evidence>
<feature type="compositionally biased region" description="Basic and acidic residues" evidence="1">
    <location>
        <begin position="154"/>
        <end position="163"/>
    </location>
</feature>
<organism evidence="3 4">
    <name type="scientific">Paracoccus limosus</name>
    <dbReference type="NCBI Taxonomy" id="913252"/>
    <lineage>
        <taxon>Bacteria</taxon>
        <taxon>Pseudomonadati</taxon>
        <taxon>Pseudomonadota</taxon>
        <taxon>Alphaproteobacteria</taxon>
        <taxon>Rhodobacterales</taxon>
        <taxon>Paracoccaceae</taxon>
        <taxon>Paracoccus</taxon>
    </lineage>
</organism>
<feature type="region of interest" description="Disordered" evidence="1">
    <location>
        <begin position="154"/>
        <end position="246"/>
    </location>
</feature>
<keyword evidence="2" id="KW-0732">Signal</keyword>
<feature type="signal peptide" evidence="2">
    <location>
        <begin position="1"/>
        <end position="24"/>
    </location>
</feature>
<evidence type="ECO:0000313" key="4">
    <source>
        <dbReference type="Proteomes" id="UP000442533"/>
    </source>
</evidence>
<name>A0A844H2M5_9RHOB</name>
<accession>A0A844H2M5</accession>
<feature type="chain" id="PRO_5032562027" description="PepSY domain-containing protein" evidence="2">
    <location>
        <begin position="25"/>
        <end position="299"/>
    </location>
</feature>
<dbReference type="EMBL" id="WMIF01000014">
    <property type="protein sequence ID" value="MTH35179.1"/>
    <property type="molecule type" value="Genomic_DNA"/>
</dbReference>
<protein>
    <recommendedName>
        <fullName evidence="5">PepSY domain-containing protein</fullName>
    </recommendedName>
</protein>
<evidence type="ECO:0000256" key="1">
    <source>
        <dbReference type="SAM" id="MobiDB-lite"/>
    </source>
</evidence>
<reference evidence="3 4" key="1">
    <citation type="submission" date="2019-11" db="EMBL/GenBank/DDBJ databases">
        <authorList>
            <person name="Dong K."/>
        </authorList>
    </citation>
    <scope>NUCLEOTIDE SEQUENCE [LARGE SCALE GENOMIC DNA]</scope>
    <source>
        <strain evidence="3 4">JCM 17370</strain>
    </source>
</reference>
<evidence type="ECO:0000313" key="3">
    <source>
        <dbReference type="EMBL" id="MTH35179.1"/>
    </source>
</evidence>
<proteinExistence type="predicted"/>
<comment type="caution">
    <text evidence="3">The sequence shown here is derived from an EMBL/GenBank/DDBJ whole genome shotgun (WGS) entry which is preliminary data.</text>
</comment>
<feature type="compositionally biased region" description="Low complexity" evidence="1">
    <location>
        <begin position="236"/>
        <end position="246"/>
    </location>
</feature>
<gene>
    <name evidence="3" type="ORF">GL279_11255</name>
</gene>
<evidence type="ECO:0008006" key="5">
    <source>
        <dbReference type="Google" id="ProtNLM"/>
    </source>
</evidence>
<keyword evidence="4" id="KW-1185">Reference proteome</keyword>
<dbReference type="OrthoDB" id="7844692at2"/>
<dbReference type="Proteomes" id="UP000442533">
    <property type="component" value="Unassembled WGS sequence"/>
</dbReference>